<name>A0ABW1RRL9_9LACO</name>
<protein>
    <submittedName>
        <fullName evidence="1">HK97-gp10 family putative phage morphogenesis protein</fullName>
    </submittedName>
</protein>
<evidence type="ECO:0000313" key="1">
    <source>
        <dbReference type="EMBL" id="MFC6178090.1"/>
    </source>
</evidence>
<keyword evidence="2" id="KW-1185">Reference proteome</keyword>
<comment type="caution">
    <text evidence="1">The sequence shown here is derived from an EMBL/GenBank/DDBJ whole genome shotgun (WGS) entry which is preliminary data.</text>
</comment>
<dbReference type="InterPro" id="IPR010064">
    <property type="entry name" value="HK97-gp10_tail"/>
</dbReference>
<gene>
    <name evidence="1" type="ORF">ACFQGR_01515</name>
</gene>
<dbReference type="Proteomes" id="UP001596158">
    <property type="component" value="Unassembled WGS sequence"/>
</dbReference>
<evidence type="ECO:0000313" key="2">
    <source>
        <dbReference type="Proteomes" id="UP001596158"/>
    </source>
</evidence>
<proteinExistence type="predicted"/>
<organism evidence="1 2">
    <name type="scientific">Weissella sagaensis</name>
    <dbReference type="NCBI Taxonomy" id="2559928"/>
    <lineage>
        <taxon>Bacteria</taxon>
        <taxon>Bacillati</taxon>
        <taxon>Bacillota</taxon>
        <taxon>Bacilli</taxon>
        <taxon>Lactobacillales</taxon>
        <taxon>Lactobacillaceae</taxon>
        <taxon>Weissella</taxon>
    </lineage>
</organism>
<accession>A0ABW1RRL9</accession>
<dbReference type="EMBL" id="JBHSSG010000007">
    <property type="protein sequence ID" value="MFC6178090.1"/>
    <property type="molecule type" value="Genomic_DNA"/>
</dbReference>
<dbReference type="RefSeq" id="WP_137600726.1">
    <property type="nucleotide sequence ID" value="NZ_BJDT01000005.1"/>
</dbReference>
<dbReference type="NCBIfam" id="TIGR01725">
    <property type="entry name" value="phge_HK97_gp10"/>
    <property type="match status" value="1"/>
</dbReference>
<reference evidence="2" key="1">
    <citation type="journal article" date="2019" name="Int. J. Syst. Evol. Microbiol.">
        <title>The Global Catalogue of Microorganisms (GCM) 10K type strain sequencing project: providing services to taxonomists for standard genome sequencing and annotation.</title>
        <authorList>
            <consortium name="The Broad Institute Genomics Platform"/>
            <consortium name="The Broad Institute Genome Sequencing Center for Infectious Disease"/>
            <person name="Wu L."/>
            <person name="Ma J."/>
        </authorList>
    </citation>
    <scope>NUCLEOTIDE SEQUENCE [LARGE SCALE GENOMIC DNA]</scope>
    <source>
        <strain evidence="2">CCM 8924</strain>
    </source>
</reference>
<sequence length="119" mass="13347">MGKGVVIKFDGLDDLLKRIEKQPANVRSEASNIIQNTALRVEKRAKANAPVDTGYLKQHITAEKTGELSADVTSLAEYSIYNEFGTRKMAAHPYMRPALNQEQPFIYKKLDNLIKKGLL</sequence>
<dbReference type="Pfam" id="PF04883">
    <property type="entry name" value="HK97-gp10_like"/>
    <property type="match status" value="1"/>
</dbReference>